<dbReference type="EMBL" id="JAEPWM010000005">
    <property type="protein sequence ID" value="MBK6007223.1"/>
    <property type="molecule type" value="Genomic_DNA"/>
</dbReference>
<evidence type="ECO:0000313" key="4">
    <source>
        <dbReference type="Proteomes" id="UP000630528"/>
    </source>
</evidence>
<name>A0A934TTS0_9BURK</name>
<comment type="similarity">
    <text evidence="1">Belongs to the UPF0065 (bug) family.</text>
</comment>
<reference evidence="3" key="1">
    <citation type="journal article" date="2012" name="J. Microbiol. Biotechnol.">
        <title>Ramlibacter ginsenosidimutans sp. nov., with ginsenoside-converting activity.</title>
        <authorList>
            <person name="Wang L."/>
            <person name="An D.S."/>
            <person name="Kim S.G."/>
            <person name="Jin F.X."/>
            <person name="Kim S.C."/>
            <person name="Lee S.T."/>
            <person name="Im W.T."/>
        </authorList>
    </citation>
    <scope>NUCLEOTIDE SEQUENCE</scope>
    <source>
        <strain evidence="3">KACC 17527</strain>
    </source>
</reference>
<dbReference type="PANTHER" id="PTHR42928:SF5">
    <property type="entry name" value="BLR1237 PROTEIN"/>
    <property type="match status" value="1"/>
</dbReference>
<dbReference type="Gene3D" id="3.40.190.150">
    <property type="entry name" value="Bordetella uptake gene, domain 1"/>
    <property type="match status" value="1"/>
</dbReference>
<evidence type="ECO:0000256" key="2">
    <source>
        <dbReference type="SAM" id="SignalP"/>
    </source>
</evidence>
<dbReference type="InterPro" id="IPR005064">
    <property type="entry name" value="BUG"/>
</dbReference>
<gene>
    <name evidence="3" type="ORF">JJB11_14075</name>
</gene>
<dbReference type="Proteomes" id="UP000630528">
    <property type="component" value="Unassembled WGS sequence"/>
</dbReference>
<feature type="chain" id="PRO_5037488592" evidence="2">
    <location>
        <begin position="22"/>
        <end position="311"/>
    </location>
</feature>
<proteinExistence type="inferred from homology"/>
<protein>
    <submittedName>
        <fullName evidence="3">Tripartite tricarboxylate transporter substrate binding protein</fullName>
    </submittedName>
</protein>
<dbReference type="PIRSF" id="PIRSF017082">
    <property type="entry name" value="YflP"/>
    <property type="match status" value="1"/>
</dbReference>
<dbReference type="Pfam" id="PF03401">
    <property type="entry name" value="TctC"/>
    <property type="match status" value="1"/>
</dbReference>
<sequence length="311" mass="32545">MQRRHFLAASALPLLAGRVLAADSALRILVGAPPGGGTDLVARAAAQELSGRLHRTITVENRPGAAGNIAAAQVAKDPDALLLCYTSHVINPSLFASLPFDPIKDFTPLSLVARSPLLLVARPDFPASTFPELQALAKKRSVSIGIAGIGSANHLASEMLRKQGGMELLSVSYKGAVPALTDAMGGQIDLVLSNVASAQTFVAARKLKVLAVSTAQRVAAYPDAAPIADVLPGFDYSSWYGLLGAAGMKPQDVEAIGAATALAVRSEAMRRHLQSEGLEPVGSTPAEFARFLQQEVERWRKVVALTGTKVA</sequence>
<evidence type="ECO:0000256" key="1">
    <source>
        <dbReference type="ARBA" id="ARBA00006987"/>
    </source>
</evidence>
<dbReference type="Gene3D" id="3.40.190.10">
    <property type="entry name" value="Periplasmic binding protein-like II"/>
    <property type="match status" value="1"/>
</dbReference>
<keyword evidence="4" id="KW-1185">Reference proteome</keyword>
<dbReference type="PANTHER" id="PTHR42928">
    <property type="entry name" value="TRICARBOXYLATE-BINDING PROTEIN"/>
    <property type="match status" value="1"/>
</dbReference>
<dbReference type="InterPro" id="IPR042100">
    <property type="entry name" value="Bug_dom1"/>
</dbReference>
<evidence type="ECO:0000313" key="3">
    <source>
        <dbReference type="EMBL" id="MBK6007223.1"/>
    </source>
</evidence>
<accession>A0A934TTS0</accession>
<reference evidence="3" key="2">
    <citation type="submission" date="2021-01" db="EMBL/GenBank/DDBJ databases">
        <authorList>
            <person name="Kang M."/>
        </authorList>
    </citation>
    <scope>NUCLEOTIDE SEQUENCE</scope>
    <source>
        <strain evidence="3">KACC 17527</strain>
    </source>
</reference>
<dbReference type="RefSeq" id="WP_201172152.1">
    <property type="nucleotide sequence ID" value="NZ_JAEPWM010000005.1"/>
</dbReference>
<organism evidence="3 4">
    <name type="scientific">Ramlibacter ginsenosidimutans</name>
    <dbReference type="NCBI Taxonomy" id="502333"/>
    <lineage>
        <taxon>Bacteria</taxon>
        <taxon>Pseudomonadati</taxon>
        <taxon>Pseudomonadota</taxon>
        <taxon>Betaproteobacteria</taxon>
        <taxon>Burkholderiales</taxon>
        <taxon>Comamonadaceae</taxon>
        <taxon>Ramlibacter</taxon>
    </lineage>
</organism>
<keyword evidence="2" id="KW-0732">Signal</keyword>
<dbReference type="SUPFAM" id="SSF53850">
    <property type="entry name" value="Periplasmic binding protein-like II"/>
    <property type="match status" value="1"/>
</dbReference>
<dbReference type="AlphaFoldDB" id="A0A934TTS0"/>
<comment type="caution">
    <text evidence="3">The sequence shown here is derived from an EMBL/GenBank/DDBJ whole genome shotgun (WGS) entry which is preliminary data.</text>
</comment>
<feature type="signal peptide" evidence="2">
    <location>
        <begin position="1"/>
        <end position="21"/>
    </location>
</feature>